<dbReference type="PANTHER" id="PTHR11220">
    <property type="entry name" value="HEME-BINDING PROTEIN-RELATED"/>
    <property type="match status" value="1"/>
</dbReference>
<dbReference type="PANTHER" id="PTHR11220:SF1">
    <property type="entry name" value="HEME-BINDING PROTEIN 2"/>
    <property type="match status" value="1"/>
</dbReference>
<evidence type="ECO:0000313" key="4">
    <source>
        <dbReference type="Proteomes" id="UP001472866"/>
    </source>
</evidence>
<evidence type="ECO:0000313" key="3">
    <source>
        <dbReference type="EMBL" id="WZN60410.1"/>
    </source>
</evidence>
<protein>
    <submittedName>
        <fullName evidence="3">SOUL heme-binding protein</fullName>
    </submittedName>
</protein>
<feature type="chain" id="PRO_5043489428" evidence="2">
    <location>
        <begin position="24"/>
        <end position="208"/>
    </location>
</feature>
<evidence type="ECO:0000256" key="2">
    <source>
        <dbReference type="SAM" id="SignalP"/>
    </source>
</evidence>
<dbReference type="EMBL" id="CP151503">
    <property type="protein sequence ID" value="WZN60410.1"/>
    <property type="molecule type" value="Genomic_DNA"/>
</dbReference>
<name>A0AAX4P3Z8_9CHLO</name>
<evidence type="ECO:0000256" key="1">
    <source>
        <dbReference type="ARBA" id="ARBA00009817"/>
    </source>
</evidence>
<dbReference type="FunFam" id="3.20.80.10:FF:000002">
    <property type="entry name" value="Heme-binding protein 2"/>
    <property type="match status" value="1"/>
</dbReference>
<accession>A0AAX4P3Z8</accession>
<dbReference type="AlphaFoldDB" id="A0AAX4P3Z8"/>
<organism evidence="3 4">
    <name type="scientific">Chloropicon roscoffensis</name>
    <dbReference type="NCBI Taxonomy" id="1461544"/>
    <lineage>
        <taxon>Eukaryota</taxon>
        <taxon>Viridiplantae</taxon>
        <taxon>Chlorophyta</taxon>
        <taxon>Chloropicophyceae</taxon>
        <taxon>Chloropicales</taxon>
        <taxon>Chloropicaceae</taxon>
        <taxon>Chloropicon</taxon>
    </lineage>
</organism>
<keyword evidence="2" id="KW-0732">Signal</keyword>
<dbReference type="SUPFAM" id="SSF55136">
    <property type="entry name" value="Probable bacterial effector-binding domain"/>
    <property type="match status" value="1"/>
</dbReference>
<dbReference type="Proteomes" id="UP001472866">
    <property type="component" value="Chromosome 03"/>
</dbReference>
<proteinExistence type="inferred from homology"/>
<gene>
    <name evidence="3" type="ORF">HKI87_03g19390</name>
</gene>
<dbReference type="InterPro" id="IPR006917">
    <property type="entry name" value="SOUL_heme-bd"/>
</dbReference>
<keyword evidence="4" id="KW-1185">Reference proteome</keyword>
<reference evidence="3 4" key="1">
    <citation type="submission" date="2024-03" db="EMBL/GenBank/DDBJ databases">
        <title>Complete genome sequence of the green alga Chloropicon roscoffensis RCC1871.</title>
        <authorList>
            <person name="Lemieux C."/>
            <person name="Pombert J.-F."/>
            <person name="Otis C."/>
            <person name="Turmel M."/>
        </authorList>
    </citation>
    <scope>NUCLEOTIDE SEQUENCE [LARGE SCALE GENOMIC DNA]</scope>
    <source>
        <strain evidence="3 4">RCC1871</strain>
    </source>
</reference>
<dbReference type="Gene3D" id="3.20.80.10">
    <property type="entry name" value="Regulatory factor, effector binding domain"/>
    <property type="match status" value="1"/>
</dbReference>
<dbReference type="Pfam" id="PF04832">
    <property type="entry name" value="SOUL"/>
    <property type="match status" value="1"/>
</dbReference>
<sequence>MMTFRGGSLGLVAIFGLFSMAAASPWFYHGLEGPSFTEKNQTSNGLEIRSYPESYWTATTVTGKNMDSAGSEAFMRLFRYISGDNERNEKIEMTVPVLASVVPGQGPFCEENFTYHFYLPKKFQSKPPKPSDPRVTNVALPALDVAVISYPGWSNEKAVIENGRELFQELKAAKVPYDAEMFYTAGYDSPFRLTDRHNEVWVKLESTA</sequence>
<comment type="similarity">
    <text evidence="1">Belongs to the HEBP family.</text>
</comment>
<dbReference type="InterPro" id="IPR011256">
    <property type="entry name" value="Reg_factor_effector_dom_sf"/>
</dbReference>
<feature type="signal peptide" evidence="2">
    <location>
        <begin position="1"/>
        <end position="23"/>
    </location>
</feature>